<dbReference type="SUPFAM" id="SSF82199">
    <property type="entry name" value="SET domain"/>
    <property type="match status" value="1"/>
</dbReference>
<dbReference type="EMBL" id="KQ459562">
    <property type="protein sequence ID" value="KPI99832.1"/>
    <property type="molecule type" value="Genomic_DNA"/>
</dbReference>
<keyword evidence="3" id="KW-0862">Zinc</keyword>
<reference evidence="7 8" key="1">
    <citation type="journal article" date="2015" name="Nat. Commun.">
        <title>Outbred genome sequencing and CRISPR/Cas9 gene editing in butterflies.</title>
        <authorList>
            <person name="Li X."/>
            <person name="Fan D."/>
            <person name="Zhang W."/>
            <person name="Liu G."/>
            <person name="Zhang L."/>
            <person name="Zhao L."/>
            <person name="Fang X."/>
            <person name="Chen L."/>
            <person name="Dong Y."/>
            <person name="Chen Y."/>
            <person name="Ding Y."/>
            <person name="Zhao R."/>
            <person name="Feng M."/>
            <person name="Zhu Y."/>
            <person name="Feng Y."/>
            <person name="Jiang X."/>
            <person name="Zhu D."/>
            <person name="Xiang H."/>
            <person name="Feng X."/>
            <person name="Li S."/>
            <person name="Wang J."/>
            <person name="Zhang G."/>
            <person name="Kronforst M.R."/>
            <person name="Wang W."/>
        </authorList>
    </citation>
    <scope>NUCLEOTIDE SEQUENCE [LARGE SCALE GENOMIC DNA]</scope>
    <source>
        <strain evidence="7">Ya'a_city_454_Px</strain>
        <tissue evidence="7">Whole body</tissue>
    </source>
</reference>
<dbReference type="Gene3D" id="6.10.140.2220">
    <property type="match status" value="2"/>
</dbReference>
<evidence type="ECO:0000313" key="8">
    <source>
        <dbReference type="Proteomes" id="UP000053268"/>
    </source>
</evidence>
<feature type="domain" description="MYND-type" evidence="6">
    <location>
        <begin position="10"/>
        <end position="47"/>
    </location>
</feature>
<sequence length="545" mass="62066">MESKRELPTCDVCQQPANQTCGGCKQVYYCSRSHQKQGWKDGHKTKCCPFKIQFTSALGRHMIATRDIKQGEIILKEKPAVTGPRMASTAHCLSCAKKLQPSMIEENLDYYKCPLCNWPMCSPECAKDEVHKNECKAMTGKGYKSSIKYDSPEKAEAAYCVIAPLRVLLMKESNTKQFENIMNLESHLDKRINTHLYNVLKINLVAFIKNVIGLPFKDETILQVASIFDTNSFDVRSPDGTKRFRAIYVTASMMNHNCRPNTRHIFVGKDYNIVILATVPIAKGELITATYTQSLWGTLDRRKHLKQTKCFDCECERCGDPTEFGTYLGNIYCSLCNGLFNDNGLSTGAMLVSTNTFDETAPWKCEKCDHYIQSRQMFWGNNALKQDLNKLNKSGPQELEEFIEKYKLTLHPRNHLIVQAKLALAQIYGNYEGYTLPELPNDLLNRKIEICHELLELADKLEPGWTRFRGTILLELQAAMSMQTKREFEDQKLTKTGAQDQLMQSMALLQEATNILRVEPHMVETLEAKVKELSNQLDTANSFPE</sequence>
<keyword evidence="8" id="KW-1185">Reference proteome</keyword>
<feature type="domain" description="SET" evidence="5">
    <location>
        <begin position="48"/>
        <end position="292"/>
    </location>
</feature>
<dbReference type="InterPro" id="IPR002893">
    <property type="entry name" value="Znf_MYND"/>
</dbReference>
<dbReference type="InterPro" id="IPR001214">
    <property type="entry name" value="SET_dom"/>
</dbReference>
<dbReference type="CDD" id="cd20071">
    <property type="entry name" value="SET_SMYD"/>
    <property type="match status" value="1"/>
</dbReference>
<evidence type="ECO:0000256" key="4">
    <source>
        <dbReference type="PROSITE-ProRule" id="PRU00134"/>
    </source>
</evidence>
<evidence type="ECO:0000259" key="6">
    <source>
        <dbReference type="PROSITE" id="PS50865"/>
    </source>
</evidence>
<dbReference type="GO" id="GO:0008170">
    <property type="term" value="F:N-methyltransferase activity"/>
    <property type="evidence" value="ECO:0007669"/>
    <property type="project" value="UniProtKB-ARBA"/>
</dbReference>
<organism evidence="7 8">
    <name type="scientific">Papilio xuthus</name>
    <name type="common">Asian swallowtail butterfly</name>
    <dbReference type="NCBI Taxonomy" id="66420"/>
    <lineage>
        <taxon>Eukaryota</taxon>
        <taxon>Metazoa</taxon>
        <taxon>Ecdysozoa</taxon>
        <taxon>Arthropoda</taxon>
        <taxon>Hexapoda</taxon>
        <taxon>Insecta</taxon>
        <taxon>Pterygota</taxon>
        <taxon>Neoptera</taxon>
        <taxon>Endopterygota</taxon>
        <taxon>Lepidoptera</taxon>
        <taxon>Glossata</taxon>
        <taxon>Ditrysia</taxon>
        <taxon>Papilionoidea</taxon>
        <taxon>Papilionidae</taxon>
        <taxon>Papilioninae</taxon>
        <taxon>Papilio</taxon>
    </lineage>
</organism>
<dbReference type="Pfam" id="PF00856">
    <property type="entry name" value="SET"/>
    <property type="match status" value="1"/>
</dbReference>
<evidence type="ECO:0000256" key="1">
    <source>
        <dbReference type="ARBA" id="ARBA00022723"/>
    </source>
</evidence>
<dbReference type="PANTHER" id="PTHR46455:SF1">
    <property type="entry name" value="SET AND MYND DOMAIN CONTAINING, ARTHROPOD-SPECIFIC, MEMBER 2"/>
    <property type="match status" value="1"/>
</dbReference>
<keyword evidence="1" id="KW-0479">Metal-binding</keyword>
<dbReference type="SUPFAM" id="SSF144232">
    <property type="entry name" value="HIT/MYND zinc finger-like"/>
    <property type="match status" value="1"/>
</dbReference>
<dbReference type="Gene3D" id="2.170.270.10">
    <property type="entry name" value="SET domain"/>
    <property type="match status" value="1"/>
</dbReference>
<name>A0A194Q2P5_PAPXU</name>
<protein>
    <submittedName>
        <fullName evidence="7">Protein msta, isoform A</fullName>
    </submittedName>
</protein>
<evidence type="ECO:0000256" key="2">
    <source>
        <dbReference type="ARBA" id="ARBA00022771"/>
    </source>
</evidence>
<evidence type="ECO:0000259" key="5">
    <source>
        <dbReference type="PROSITE" id="PS50280"/>
    </source>
</evidence>
<dbReference type="AlphaFoldDB" id="A0A194Q2P5"/>
<dbReference type="Gene3D" id="1.10.220.160">
    <property type="match status" value="1"/>
</dbReference>
<proteinExistence type="predicted"/>
<dbReference type="PROSITE" id="PS50280">
    <property type="entry name" value="SET"/>
    <property type="match status" value="1"/>
</dbReference>
<evidence type="ECO:0000256" key="3">
    <source>
        <dbReference type="ARBA" id="ARBA00022833"/>
    </source>
</evidence>
<dbReference type="PROSITE" id="PS50865">
    <property type="entry name" value="ZF_MYND_2"/>
    <property type="match status" value="1"/>
</dbReference>
<dbReference type="GO" id="GO:0008757">
    <property type="term" value="F:S-adenosylmethionine-dependent methyltransferase activity"/>
    <property type="evidence" value="ECO:0007669"/>
    <property type="project" value="UniProtKB-ARBA"/>
</dbReference>
<accession>A0A194Q2P5</accession>
<dbReference type="Pfam" id="PF01753">
    <property type="entry name" value="zf-MYND"/>
    <property type="match status" value="1"/>
</dbReference>
<dbReference type="PANTHER" id="PTHR46455">
    <property type="entry name" value="SET AND MYND DOMAIN CONTAINING, ARTHROPOD-SPECIFIC, MEMBER 4, ISOFORM A"/>
    <property type="match status" value="1"/>
</dbReference>
<keyword evidence="2 4" id="KW-0863">Zinc-finger</keyword>
<dbReference type="SMART" id="SM00317">
    <property type="entry name" value="SET"/>
    <property type="match status" value="1"/>
</dbReference>
<dbReference type="Proteomes" id="UP000053268">
    <property type="component" value="Unassembled WGS sequence"/>
</dbReference>
<dbReference type="GO" id="GO:0008270">
    <property type="term" value="F:zinc ion binding"/>
    <property type="evidence" value="ECO:0007669"/>
    <property type="project" value="UniProtKB-KW"/>
</dbReference>
<dbReference type="InterPro" id="IPR053010">
    <property type="entry name" value="SET_SmydA-8"/>
</dbReference>
<dbReference type="STRING" id="66420.A0A194Q2P5"/>
<dbReference type="GO" id="GO:0008276">
    <property type="term" value="F:protein methyltransferase activity"/>
    <property type="evidence" value="ECO:0007669"/>
    <property type="project" value="UniProtKB-ARBA"/>
</dbReference>
<gene>
    <name evidence="7" type="ORF">RR46_04806</name>
</gene>
<evidence type="ECO:0000313" key="7">
    <source>
        <dbReference type="EMBL" id="KPI99832.1"/>
    </source>
</evidence>
<dbReference type="InterPro" id="IPR046341">
    <property type="entry name" value="SET_dom_sf"/>
</dbReference>